<evidence type="ECO:0000259" key="5">
    <source>
        <dbReference type="Pfam" id="PF13193"/>
    </source>
</evidence>
<dbReference type="NCBIfam" id="NF003417">
    <property type="entry name" value="PRK04813.1"/>
    <property type="match status" value="1"/>
</dbReference>
<keyword evidence="1" id="KW-0436">Ligase</keyword>
<dbReference type="GO" id="GO:0005737">
    <property type="term" value="C:cytoplasm"/>
    <property type="evidence" value="ECO:0007669"/>
    <property type="project" value="TreeGrafter"/>
</dbReference>
<evidence type="ECO:0000313" key="6">
    <source>
        <dbReference type="EMBL" id="NBI33872.1"/>
    </source>
</evidence>
<dbReference type="CDD" id="cd05945">
    <property type="entry name" value="DltA"/>
    <property type="match status" value="1"/>
</dbReference>
<organism evidence="6">
    <name type="scientific">Muribaculaceae bacterium Z82</name>
    <dbReference type="NCBI Taxonomy" id="2304548"/>
    <lineage>
        <taxon>Bacteria</taxon>
        <taxon>Pseudomonadati</taxon>
        <taxon>Bacteroidota</taxon>
        <taxon>Bacteroidia</taxon>
        <taxon>Bacteroidales</taxon>
        <taxon>Muribaculaceae</taxon>
    </lineage>
</organism>
<dbReference type="GO" id="GO:0043041">
    <property type="term" value="P:amino acid activation for nonribosomal peptide biosynthetic process"/>
    <property type="evidence" value="ECO:0007669"/>
    <property type="project" value="TreeGrafter"/>
</dbReference>
<dbReference type="InterPro" id="IPR020845">
    <property type="entry name" value="AMP-binding_CS"/>
</dbReference>
<dbReference type="Pfam" id="PF13193">
    <property type="entry name" value="AMP-binding_C"/>
    <property type="match status" value="1"/>
</dbReference>
<dbReference type="InterPro" id="IPR045851">
    <property type="entry name" value="AMP-bd_C_sf"/>
</dbReference>
<dbReference type="EMBL" id="QWKH01000008">
    <property type="protein sequence ID" value="NBI33872.1"/>
    <property type="molecule type" value="Genomic_DNA"/>
</dbReference>
<name>A0A7C9NUC1_9BACT</name>
<dbReference type="InterPro" id="IPR044507">
    <property type="entry name" value="DltA-like"/>
</dbReference>
<evidence type="ECO:0000256" key="1">
    <source>
        <dbReference type="ARBA" id="ARBA00022598"/>
    </source>
</evidence>
<dbReference type="PROSITE" id="PS00455">
    <property type="entry name" value="AMP_BINDING"/>
    <property type="match status" value="1"/>
</dbReference>
<dbReference type="InterPro" id="IPR025110">
    <property type="entry name" value="AMP-bd_C"/>
</dbReference>
<dbReference type="GO" id="GO:0044550">
    <property type="term" value="P:secondary metabolite biosynthetic process"/>
    <property type="evidence" value="ECO:0007669"/>
    <property type="project" value="TreeGrafter"/>
</dbReference>
<dbReference type="SUPFAM" id="SSF56801">
    <property type="entry name" value="Acetyl-CoA synthetase-like"/>
    <property type="match status" value="1"/>
</dbReference>
<keyword evidence="2" id="KW-0547">Nucleotide-binding</keyword>
<feature type="domain" description="AMP-binding enzyme C-terminal" evidence="5">
    <location>
        <begin position="432"/>
        <end position="510"/>
    </location>
</feature>
<dbReference type="Gene3D" id="3.40.50.12780">
    <property type="entry name" value="N-terminal domain of ligase-like"/>
    <property type="match status" value="1"/>
</dbReference>
<dbReference type="PANTHER" id="PTHR45527:SF1">
    <property type="entry name" value="FATTY ACID SYNTHASE"/>
    <property type="match status" value="1"/>
</dbReference>
<dbReference type="GO" id="GO:0016874">
    <property type="term" value="F:ligase activity"/>
    <property type="evidence" value="ECO:0007669"/>
    <property type="project" value="UniProtKB-KW"/>
</dbReference>
<feature type="domain" description="AMP-dependent synthetase/ligase" evidence="4">
    <location>
        <begin position="17"/>
        <end position="372"/>
    </location>
</feature>
<evidence type="ECO:0000256" key="3">
    <source>
        <dbReference type="ARBA" id="ARBA00022840"/>
    </source>
</evidence>
<dbReference type="GO" id="GO:0005524">
    <property type="term" value="F:ATP binding"/>
    <property type="evidence" value="ECO:0007669"/>
    <property type="project" value="UniProtKB-KW"/>
</dbReference>
<dbReference type="GO" id="GO:0031177">
    <property type="term" value="F:phosphopantetheine binding"/>
    <property type="evidence" value="ECO:0007669"/>
    <property type="project" value="TreeGrafter"/>
</dbReference>
<dbReference type="InterPro" id="IPR010071">
    <property type="entry name" value="AA_adenyl_dom"/>
</dbReference>
<evidence type="ECO:0000256" key="2">
    <source>
        <dbReference type="ARBA" id="ARBA00022741"/>
    </source>
</evidence>
<comment type="caution">
    <text evidence="6">The sequence shown here is derived from an EMBL/GenBank/DDBJ whole genome shotgun (WGS) entry which is preliminary data.</text>
</comment>
<dbReference type="NCBIfam" id="TIGR01733">
    <property type="entry name" value="AA-adenyl-dom"/>
    <property type="match status" value="1"/>
</dbReference>
<evidence type="ECO:0000259" key="4">
    <source>
        <dbReference type="Pfam" id="PF00501"/>
    </source>
</evidence>
<dbReference type="Gene3D" id="3.30.300.30">
    <property type="match status" value="1"/>
</dbReference>
<proteinExistence type="predicted"/>
<dbReference type="InterPro" id="IPR000873">
    <property type="entry name" value="AMP-dep_synth/lig_dom"/>
</dbReference>
<dbReference type="AlphaFoldDB" id="A0A7C9NUC1"/>
<gene>
    <name evidence="6" type="ORF">D1639_02230</name>
</gene>
<accession>A0A7C9NUC1</accession>
<reference evidence="6" key="1">
    <citation type="submission" date="2018-08" db="EMBL/GenBank/DDBJ databases">
        <title>Murine metabolic-syndrome-specific gut microbial biobank.</title>
        <authorList>
            <person name="Liu C."/>
        </authorList>
    </citation>
    <scope>NUCLEOTIDE SEQUENCE [LARGE SCALE GENOMIC DNA]</scope>
    <source>
        <strain evidence="6">Z82</strain>
    </source>
</reference>
<protein>
    <submittedName>
        <fullName evidence="6">Amino acid adenylation domain-containing protein</fullName>
    </submittedName>
</protein>
<keyword evidence="3" id="KW-0067">ATP-binding</keyword>
<dbReference type="Pfam" id="PF00501">
    <property type="entry name" value="AMP-binding"/>
    <property type="match status" value="1"/>
</dbReference>
<sequence length="521" mass="56694">MATTDPALQSRFLHLVEAASASTPDKMAFFNTREGGGLTYGQLWSYSDALAAYFRENGPDKLPVVVYGHKSPLMLAAFLGALKSGRAYAPIDVAYPRDRVNDILDQIGHPLVVDLSDEGFTGDASLAHAVVNEDAVRRIVAAGAQPADASAWVSGDDVFYLLFTSGSTGRPKGVQMPARCVDAFMDYYATLIPQDGRQVCFNRVPYTFDVSLFDIIPGLSGGDTLFGLEREAEQSTADMFEALAASDMTVWVSTPSFAEICLADKSFDQQMLPNLRIMILCGEVLRPTTAAALVERLPQTKVYNTYGPTETQAVSDIVVTPEVLAAHEVLPVGYMGLGSQAYILDPETGVPVPRGQEGEIYLAGKTVSLGYWGRPDLTQAAFAEREVEPGRTAYCYKTGDKGYLTEDGLLFCLGRLDFQVKLNGFRIELGDVEQNIASVPYVAQAVVLPAYKEGKPTHLVAHVTLSDADMPRTFATAQRLRSDLKAVIPEYMLPKKVVFHESFPLNTNGKIDRKAVERGEA</sequence>
<dbReference type="PANTHER" id="PTHR45527">
    <property type="entry name" value="NONRIBOSOMAL PEPTIDE SYNTHETASE"/>
    <property type="match status" value="1"/>
</dbReference>
<dbReference type="InterPro" id="IPR042099">
    <property type="entry name" value="ANL_N_sf"/>
</dbReference>